<accession>X0ZIY5</accession>
<protein>
    <submittedName>
        <fullName evidence="1">Uncharacterized protein</fullName>
    </submittedName>
</protein>
<sequence>IAIYNAEYDIARQLGYFPAQKWITDEIHQYPRHHRRSAIDSGINVRGFSKSIIAKFGKIIDTGQRALGDKIDVVPAYSTAQLPITYSETVTITAAHGGNTDIREWKVFIADKGGDPKWEIRDPRSVWISGADVKLKFWAWQFINPVDWDEFPLAATGVPTLSLEGLTYLADCDVYRVYNDNTSQSAEFFWEPEEFLALPTACAVCGGDGCATCSLTTQDGCAHIRDVDSGILVPMPGTYSDDDSRWELNTWTDCREPRSSVSYEARRASSRYRIFL</sequence>
<organism evidence="1">
    <name type="scientific">marine sediment metagenome</name>
    <dbReference type="NCBI Taxonomy" id="412755"/>
    <lineage>
        <taxon>unclassified sequences</taxon>
        <taxon>metagenomes</taxon>
        <taxon>ecological metagenomes</taxon>
    </lineage>
</organism>
<gene>
    <name evidence="1" type="ORF">S01H4_21062</name>
</gene>
<evidence type="ECO:0000313" key="1">
    <source>
        <dbReference type="EMBL" id="GAG69595.1"/>
    </source>
</evidence>
<name>X0ZIY5_9ZZZZ</name>
<comment type="caution">
    <text evidence="1">The sequence shown here is derived from an EMBL/GenBank/DDBJ whole genome shotgun (WGS) entry which is preliminary data.</text>
</comment>
<dbReference type="EMBL" id="BART01009512">
    <property type="protein sequence ID" value="GAG69595.1"/>
    <property type="molecule type" value="Genomic_DNA"/>
</dbReference>
<dbReference type="AlphaFoldDB" id="X0ZIY5"/>
<feature type="non-terminal residue" evidence="1">
    <location>
        <position position="1"/>
    </location>
</feature>
<proteinExistence type="predicted"/>
<reference evidence="1" key="1">
    <citation type="journal article" date="2014" name="Front. Microbiol.">
        <title>High frequency of phylogenetically diverse reductive dehalogenase-homologous genes in deep subseafloor sedimentary metagenomes.</title>
        <authorList>
            <person name="Kawai M."/>
            <person name="Futagami T."/>
            <person name="Toyoda A."/>
            <person name="Takaki Y."/>
            <person name="Nishi S."/>
            <person name="Hori S."/>
            <person name="Arai W."/>
            <person name="Tsubouchi T."/>
            <person name="Morono Y."/>
            <person name="Uchiyama I."/>
            <person name="Ito T."/>
            <person name="Fujiyama A."/>
            <person name="Inagaki F."/>
            <person name="Takami H."/>
        </authorList>
    </citation>
    <scope>NUCLEOTIDE SEQUENCE</scope>
    <source>
        <strain evidence="1">Expedition CK06-06</strain>
    </source>
</reference>